<name>A0A3P8V5H8_CYNSE</name>
<sequence length="113" mass="12897">MSRCILTVLYSTLCFSYCPLVKHIAVCICLLLDFVCRPQVKKSTTKWSCKVCGEKQSLLKEYGRGSAADCRRHVQKLNAMRGAMVEEQERSACSSWYLPLPKMLHCTVYLINN</sequence>
<dbReference type="InParanoid" id="A0A3P8V5H8"/>
<protein>
    <recommendedName>
        <fullName evidence="1">MRN complex-interacting protein N-terminal domain-containing protein</fullName>
    </recommendedName>
</protein>
<dbReference type="PANTHER" id="PTHR15863">
    <property type="entry name" value="MRN COMPLEX-INTERACTING PROTEIN"/>
    <property type="match status" value="1"/>
</dbReference>
<reference evidence="2 3" key="1">
    <citation type="journal article" date="2014" name="Nat. Genet.">
        <title>Whole-genome sequence of a flatfish provides insights into ZW sex chromosome evolution and adaptation to a benthic lifestyle.</title>
        <authorList>
            <person name="Chen S."/>
            <person name="Zhang G."/>
            <person name="Shao C."/>
            <person name="Huang Q."/>
            <person name="Liu G."/>
            <person name="Zhang P."/>
            <person name="Song W."/>
            <person name="An N."/>
            <person name="Chalopin D."/>
            <person name="Volff J.N."/>
            <person name="Hong Y."/>
            <person name="Li Q."/>
            <person name="Sha Z."/>
            <person name="Zhou H."/>
            <person name="Xie M."/>
            <person name="Yu Q."/>
            <person name="Liu Y."/>
            <person name="Xiang H."/>
            <person name="Wang N."/>
            <person name="Wu K."/>
            <person name="Yang C."/>
            <person name="Zhou Q."/>
            <person name="Liao X."/>
            <person name="Yang L."/>
            <person name="Hu Q."/>
            <person name="Zhang J."/>
            <person name="Meng L."/>
            <person name="Jin L."/>
            <person name="Tian Y."/>
            <person name="Lian J."/>
            <person name="Yang J."/>
            <person name="Miao G."/>
            <person name="Liu S."/>
            <person name="Liang Z."/>
            <person name="Yan F."/>
            <person name="Li Y."/>
            <person name="Sun B."/>
            <person name="Zhang H."/>
            <person name="Zhang J."/>
            <person name="Zhu Y."/>
            <person name="Du M."/>
            <person name="Zhao Y."/>
            <person name="Schartl M."/>
            <person name="Tang Q."/>
            <person name="Wang J."/>
        </authorList>
    </citation>
    <scope>NUCLEOTIDE SEQUENCE</scope>
</reference>
<dbReference type="Ensembl" id="ENSCSET00000008489.1">
    <property type="protein sequence ID" value="ENSCSEP00000008401.1"/>
    <property type="gene ID" value="ENSCSEG00000005373.1"/>
</dbReference>
<reference evidence="2" key="3">
    <citation type="submission" date="2025-09" db="UniProtKB">
        <authorList>
            <consortium name="Ensembl"/>
        </authorList>
    </citation>
    <scope>IDENTIFICATION</scope>
</reference>
<dbReference type="GO" id="GO:0005634">
    <property type="term" value="C:nucleus"/>
    <property type="evidence" value="ECO:0007669"/>
    <property type="project" value="TreeGrafter"/>
</dbReference>
<dbReference type="GO" id="GO:0007095">
    <property type="term" value="P:mitotic G2 DNA damage checkpoint signaling"/>
    <property type="evidence" value="ECO:0007669"/>
    <property type="project" value="TreeGrafter"/>
</dbReference>
<dbReference type="PANTHER" id="PTHR15863:SF2">
    <property type="entry name" value="MRN COMPLEX-INTERACTING PROTEIN"/>
    <property type="match status" value="1"/>
</dbReference>
<organism evidence="2 3">
    <name type="scientific">Cynoglossus semilaevis</name>
    <name type="common">Tongue sole</name>
    <dbReference type="NCBI Taxonomy" id="244447"/>
    <lineage>
        <taxon>Eukaryota</taxon>
        <taxon>Metazoa</taxon>
        <taxon>Chordata</taxon>
        <taxon>Craniata</taxon>
        <taxon>Vertebrata</taxon>
        <taxon>Euteleostomi</taxon>
        <taxon>Actinopterygii</taxon>
        <taxon>Neopterygii</taxon>
        <taxon>Teleostei</taxon>
        <taxon>Neoteleostei</taxon>
        <taxon>Acanthomorphata</taxon>
        <taxon>Carangaria</taxon>
        <taxon>Pleuronectiformes</taxon>
        <taxon>Pleuronectoidei</taxon>
        <taxon>Cynoglossidae</taxon>
        <taxon>Cynoglossinae</taxon>
        <taxon>Cynoglossus</taxon>
    </lineage>
</organism>
<accession>A0A3P8V5H8</accession>
<dbReference type="Pfam" id="PF15749">
    <property type="entry name" value="MRNIP"/>
    <property type="match status" value="1"/>
</dbReference>
<feature type="domain" description="MRN complex-interacting protein N-terminal" evidence="1">
    <location>
        <begin position="39"/>
        <end position="90"/>
    </location>
</feature>
<dbReference type="GO" id="GO:0003682">
    <property type="term" value="F:chromatin binding"/>
    <property type="evidence" value="ECO:0007669"/>
    <property type="project" value="TreeGrafter"/>
</dbReference>
<dbReference type="STRING" id="244447.ENSCSEP00000008401"/>
<evidence type="ECO:0000313" key="2">
    <source>
        <dbReference type="Ensembl" id="ENSCSEP00000008401.1"/>
    </source>
</evidence>
<keyword evidence="3" id="KW-1185">Reference proteome</keyword>
<dbReference type="AlphaFoldDB" id="A0A3P8V5H8"/>
<evidence type="ECO:0000259" key="1">
    <source>
        <dbReference type="Pfam" id="PF15749"/>
    </source>
</evidence>
<proteinExistence type="predicted"/>
<reference evidence="2" key="2">
    <citation type="submission" date="2025-08" db="UniProtKB">
        <authorList>
            <consortium name="Ensembl"/>
        </authorList>
    </citation>
    <scope>IDENTIFICATION</scope>
</reference>
<dbReference type="InterPro" id="IPR032739">
    <property type="entry name" value="MRNIP"/>
</dbReference>
<evidence type="ECO:0000313" key="3">
    <source>
        <dbReference type="Proteomes" id="UP000265120"/>
    </source>
</evidence>
<dbReference type="GeneTree" id="ENSGT00940000177214"/>
<dbReference type="Proteomes" id="UP000265120">
    <property type="component" value="Chromosome 15"/>
</dbReference>
<dbReference type="InterPro" id="IPR049472">
    <property type="entry name" value="MRNIP_N"/>
</dbReference>